<dbReference type="RefSeq" id="WP_241273259.1">
    <property type="nucleotide sequence ID" value="NZ_JAKZGS010000001.1"/>
</dbReference>
<dbReference type="Gene3D" id="3.40.50.150">
    <property type="entry name" value="Vaccinia Virus protein VP39"/>
    <property type="match status" value="2"/>
</dbReference>
<keyword evidence="8" id="KW-1185">Reference proteome</keyword>
<evidence type="ECO:0000313" key="7">
    <source>
        <dbReference type="EMBL" id="MCH7396739.1"/>
    </source>
</evidence>
<name>A0ABS9UJE4_9BACT</name>
<dbReference type="SUPFAM" id="SSF53335">
    <property type="entry name" value="S-adenosyl-L-methionine-dependent methyltransferases"/>
    <property type="match status" value="1"/>
</dbReference>
<dbReference type="InterPro" id="IPR029063">
    <property type="entry name" value="SAM-dependent_MTases_sf"/>
</dbReference>
<keyword evidence="2" id="KW-0489">Methyltransferase</keyword>
<evidence type="ECO:0000256" key="2">
    <source>
        <dbReference type="ARBA" id="ARBA00022603"/>
    </source>
</evidence>
<organism evidence="7 8">
    <name type="scientific">Belliella calami</name>
    <dbReference type="NCBI Taxonomy" id="2923436"/>
    <lineage>
        <taxon>Bacteria</taxon>
        <taxon>Pseudomonadati</taxon>
        <taxon>Bacteroidota</taxon>
        <taxon>Cytophagia</taxon>
        <taxon>Cytophagales</taxon>
        <taxon>Cyclobacteriaceae</taxon>
        <taxon>Belliella</taxon>
    </lineage>
</organism>
<dbReference type="InterPro" id="IPR011639">
    <property type="entry name" value="MethylTrfase_TaqI-like_dom"/>
</dbReference>
<evidence type="ECO:0000313" key="8">
    <source>
        <dbReference type="Proteomes" id="UP001165488"/>
    </source>
</evidence>
<dbReference type="Pfam" id="PF07669">
    <property type="entry name" value="Eco57I"/>
    <property type="match status" value="1"/>
</dbReference>
<accession>A0ABS9UJE4</accession>
<feature type="domain" description="Type II methyltransferase M.TaqI-like" evidence="6">
    <location>
        <begin position="951"/>
        <end position="1054"/>
    </location>
</feature>
<evidence type="ECO:0000256" key="5">
    <source>
        <dbReference type="ARBA" id="ARBA00047942"/>
    </source>
</evidence>
<dbReference type="EMBL" id="JAKZGS010000001">
    <property type="protein sequence ID" value="MCH7396739.1"/>
    <property type="molecule type" value="Genomic_DNA"/>
</dbReference>
<dbReference type="InterPro" id="IPR050953">
    <property type="entry name" value="N4_N6_ade-DNA_methylase"/>
</dbReference>
<keyword evidence="4" id="KW-0949">S-adenosyl-L-methionine</keyword>
<comment type="catalytic activity">
    <reaction evidence="5">
        <text>a 2'-deoxyadenosine in DNA + S-adenosyl-L-methionine = an N(6)-methyl-2'-deoxyadenosine in DNA + S-adenosyl-L-homocysteine + H(+)</text>
        <dbReference type="Rhea" id="RHEA:15197"/>
        <dbReference type="Rhea" id="RHEA-COMP:12418"/>
        <dbReference type="Rhea" id="RHEA-COMP:12419"/>
        <dbReference type="ChEBI" id="CHEBI:15378"/>
        <dbReference type="ChEBI" id="CHEBI:57856"/>
        <dbReference type="ChEBI" id="CHEBI:59789"/>
        <dbReference type="ChEBI" id="CHEBI:90615"/>
        <dbReference type="ChEBI" id="CHEBI:90616"/>
        <dbReference type="EC" id="2.1.1.72"/>
    </reaction>
</comment>
<sequence>MIKFIQNTGDFFAANYFDEDFSKKVLEKTGYAADDIKVFQKRITGLKDKYFKFKKAYLEENWRTKDKITETHRFHTDVLNALGYAGDQPEYTELFHVDEKTVLPIRHTLYRGDRPFLMIMEMRALIKEGDEDPDGLFEQCYHSEENNSNPPQKYHRSQWENVFRVPEGLSISPMIINKAVSELFLLDQHRRPQYILLCAGNVFYLLEQEKWFRGSYLSFDLEELFSEGVVSRDYYTLFYFLLAKETLAPQSEIVLMDQLDEDSHKSAYEVTQDLKEGVIHAVESLANEAVFFIKTQDENRDLYNEPSIKSQDTEIEEDELIINVENGDVLESTDDSQKSISINADTLKNECLNYVYRLLFLFYAESRNDLDILPADDAVYQHGYSLEMLRDLEQVPLNTASSQNGYFFHESLSRLFQLLSTGYKEKADQERNRSFKVRHLDSPLFDNEKLEILPNVKIRNVVWQDVICQLSLSRKQKGKTRGRISYANLGINQLGSVYESLLAFRGFFAETDTIEVHRKRKDKETSEKVARTDGSYLVPRHRIDDFDPDEIFTDKEGEIKIIPKGTFIYRLSGRDRQKSASYYTPEVLTECTVKYTLKPILERLDKGEMKALDLLDLKILEPAMGAAAFHNEVINQLSEAYLSYRQEEMKQKVAPDKYREELQKIKAYIALNNVYGVDLNPTAVELGKLSLWLNVIHQDMQTPFFGYRLGVGNAVVGAWLKVYKGKEILFDAKNKREKKEWWDKAPKHIPISGRKADEIYHFLLPDKNLVPSAGIKLLKEAHGSESKSVSEWKKEFCSPIREDEFQRLQRISKGIDLLLEEHYRFQASINAETKVRDTFFGAYNEGDQVAFKDKSYSEKEKLANKRGETNAPYYKLKMIMDYWCSLWFWDMRQASELPSRREWLQDIEAILHMDLDNLEAKVQEDGDFLIPPKPVQSKLFSETEPQQLTLKTYNKNKGETLKQLSQKLDKERVSLFTNTRSQIVQELAEQYRFFHYQLEFIEVFKERGGFDVAVGNPPWLKIEFEEKIIMSEVFPEFLIRNLSAPKIKELRSNYLKNSKNKEIYIEDVLATESLSKFSNNLQSYDLLKGQQGDLYKNILVNTINIINSNGYAGILHPTSIYDDAKGEILRQEIYSRLKFIFHFRNEFKLFKETNDKGRLVFAINIYSGKINNSENFYLLSNLFHPSTIDGCLRYGSNGQMAIKIKDKDGKYIWNTQSNIDRLVLIDRDLIDILKSAQDAKIAPKLIYLQAGNFKDILTKISKIKTKKLNKTDLFFTLGLHETNDVGENNMLLDINHNTRTPDINKYEFIYNGPHFTILNPISQSPKINYKSNNDYESVDLSTIDENYLPNTKYLPNKDGNFTPVLNKFGNNWYDSFRWATRAMVGPNSERTLQPVIISPKTHHIHGVLSILFKNELELLSFTSLTASLIFDFYVKVNGWSNIQPNSIEKFPVELGFYHSELTHRILLLNCLNKYYTQLWKRHFKQEFREDSWSKNDDRLKSFATLTPDWSWNTPLRNWFERRQALVEIDVITAMALGLTLEELILIYNVQFPVLQQNEDDTWYDQRGNIVFTCSKGLTGVGLDRAEWNEIKNMKAGETYNHTITKSELYHGKQVTYYAPFDKCDRVEDYKLAWGVFEERFGGKGVY</sequence>
<gene>
    <name evidence="7" type="ORF">MM236_02015</name>
</gene>
<evidence type="ECO:0000256" key="3">
    <source>
        <dbReference type="ARBA" id="ARBA00022679"/>
    </source>
</evidence>
<dbReference type="PANTHER" id="PTHR33841:SF1">
    <property type="entry name" value="DNA METHYLTRANSFERASE A"/>
    <property type="match status" value="1"/>
</dbReference>
<evidence type="ECO:0000256" key="1">
    <source>
        <dbReference type="ARBA" id="ARBA00011900"/>
    </source>
</evidence>
<dbReference type="Proteomes" id="UP001165488">
    <property type="component" value="Unassembled WGS sequence"/>
</dbReference>
<proteinExistence type="predicted"/>
<comment type="caution">
    <text evidence="7">The sequence shown here is derived from an EMBL/GenBank/DDBJ whole genome shotgun (WGS) entry which is preliminary data.</text>
</comment>
<protein>
    <recommendedName>
        <fullName evidence="1">site-specific DNA-methyltransferase (adenine-specific)</fullName>
        <ecNumber evidence="1">2.1.1.72</ecNumber>
    </recommendedName>
</protein>
<keyword evidence="3" id="KW-0808">Transferase</keyword>
<reference evidence="7" key="1">
    <citation type="submission" date="2022-03" db="EMBL/GenBank/DDBJ databases">
        <title>De novo assembled genomes of Belliella spp. (Cyclobacteriaceae) strains.</title>
        <authorList>
            <person name="Szabo A."/>
            <person name="Korponai K."/>
            <person name="Felfoldi T."/>
        </authorList>
    </citation>
    <scope>NUCLEOTIDE SEQUENCE</scope>
    <source>
        <strain evidence="7">DSM 107340</strain>
    </source>
</reference>
<dbReference type="PANTHER" id="PTHR33841">
    <property type="entry name" value="DNA METHYLTRANSFERASE YEEA-RELATED"/>
    <property type="match status" value="1"/>
</dbReference>
<evidence type="ECO:0000256" key="4">
    <source>
        <dbReference type="ARBA" id="ARBA00022691"/>
    </source>
</evidence>
<evidence type="ECO:0000259" key="6">
    <source>
        <dbReference type="Pfam" id="PF07669"/>
    </source>
</evidence>
<dbReference type="EC" id="2.1.1.72" evidence="1"/>